<dbReference type="EMBL" id="HE796683">
    <property type="protein sequence ID" value="CCG98586.1"/>
    <property type="molecule type" value="Genomic_DNA"/>
</dbReference>
<evidence type="ECO:0000313" key="2">
    <source>
        <dbReference type="Proteomes" id="UP000011058"/>
    </source>
</evidence>
<proteinExistence type="predicted"/>
<dbReference type="AlphaFoldDB" id="I0K383"/>
<protein>
    <submittedName>
        <fullName evidence="1">Uncharacterized protein</fullName>
    </submittedName>
</protein>
<accession>I0K383</accession>
<dbReference type="eggNOG" id="COG2856">
    <property type="taxonomic scope" value="Bacteria"/>
</dbReference>
<dbReference type="HOGENOM" id="CLU_1189309_0_0_10"/>
<keyword evidence="2" id="KW-1185">Reference proteome</keyword>
<evidence type="ECO:0000313" key="1">
    <source>
        <dbReference type="EMBL" id="CCG98586.1"/>
    </source>
</evidence>
<name>I0K383_9BACT</name>
<dbReference type="PATRIC" id="fig|1166018.3.peg.584"/>
<dbReference type="KEGG" id="fae:FAES_0575"/>
<reference evidence="1 2" key="1">
    <citation type="journal article" date="2012" name="J. Bacteriol.">
        <title>Genome Sequence of Fibrella aestuarina BUZ 2T, a Filamentous Marine Bacterium.</title>
        <authorList>
            <person name="Filippini M."/>
            <person name="Qi W."/>
            <person name="Blom J."/>
            <person name="Goesmann A."/>
            <person name="Smits T.H."/>
            <person name="Bagheri H.C."/>
        </authorList>
    </citation>
    <scope>NUCLEOTIDE SEQUENCE [LARGE SCALE GENOMIC DNA]</scope>
    <source>
        <strain evidence="2">BUZ 2T</strain>
    </source>
</reference>
<sequence>MNAGTPRGRHSGFFALMARTKYHPSQLQIDFLAAFRQMLVSLGTPENLPQNEALFVRMTDQWESTRVIPADLLFQKSPVEAVVYRLKKQDDRLVFPADMIAGELRGTPGLTGFSAKFREQGWIILPAELSGMYKNLFLTILTASVGLEHLYANRRELLAEAERVGLASLLPEAEMKKFFGIKLSRFPDSFRSEVANYFNLPFDYVLKRAQHMGAVSDEAVEEANNPRAIRPGTLRKAVSSRAA</sequence>
<dbReference type="Proteomes" id="UP000011058">
    <property type="component" value="Chromosome"/>
</dbReference>
<gene>
    <name evidence="1" type="ORF">FAES_0575</name>
</gene>
<organism evidence="1 2">
    <name type="scientific">Fibrella aestuarina BUZ 2</name>
    <dbReference type="NCBI Taxonomy" id="1166018"/>
    <lineage>
        <taxon>Bacteria</taxon>
        <taxon>Pseudomonadati</taxon>
        <taxon>Bacteroidota</taxon>
        <taxon>Cytophagia</taxon>
        <taxon>Cytophagales</taxon>
        <taxon>Spirosomataceae</taxon>
        <taxon>Fibrella</taxon>
    </lineage>
</organism>